<evidence type="ECO:0000313" key="3">
    <source>
        <dbReference type="Proteomes" id="UP001431783"/>
    </source>
</evidence>
<dbReference type="GO" id="GO:0005525">
    <property type="term" value="F:GTP binding"/>
    <property type="evidence" value="ECO:0007669"/>
    <property type="project" value="InterPro"/>
</dbReference>
<gene>
    <name evidence="2" type="ORF">WA026_006966</name>
</gene>
<dbReference type="AlphaFoldDB" id="A0AAW1VB93"/>
<organism evidence="2 3">
    <name type="scientific">Henosepilachna vigintioctopunctata</name>
    <dbReference type="NCBI Taxonomy" id="420089"/>
    <lineage>
        <taxon>Eukaryota</taxon>
        <taxon>Metazoa</taxon>
        <taxon>Ecdysozoa</taxon>
        <taxon>Arthropoda</taxon>
        <taxon>Hexapoda</taxon>
        <taxon>Insecta</taxon>
        <taxon>Pterygota</taxon>
        <taxon>Neoptera</taxon>
        <taxon>Endopterygota</taxon>
        <taxon>Coleoptera</taxon>
        <taxon>Polyphaga</taxon>
        <taxon>Cucujiformia</taxon>
        <taxon>Coccinelloidea</taxon>
        <taxon>Coccinellidae</taxon>
        <taxon>Epilachninae</taxon>
        <taxon>Epilachnini</taxon>
        <taxon>Henosepilachna</taxon>
    </lineage>
</organism>
<accession>A0AAW1VB93</accession>
<dbReference type="GO" id="GO:0016887">
    <property type="term" value="F:ATP hydrolysis activity"/>
    <property type="evidence" value="ECO:0007669"/>
    <property type="project" value="TreeGrafter"/>
</dbReference>
<evidence type="ECO:0000313" key="2">
    <source>
        <dbReference type="EMBL" id="KAK9889593.1"/>
    </source>
</evidence>
<evidence type="ECO:0000259" key="1">
    <source>
        <dbReference type="Pfam" id="PF01926"/>
    </source>
</evidence>
<proteinExistence type="predicted"/>
<dbReference type="PRINTS" id="PR00326">
    <property type="entry name" value="GTP1OBG"/>
</dbReference>
<dbReference type="Proteomes" id="UP001431783">
    <property type="component" value="Unassembled WGS sequence"/>
</dbReference>
<dbReference type="PANTHER" id="PTHR23305:SF11">
    <property type="entry name" value="OBG-LIKE ATPASE 1"/>
    <property type="match status" value="1"/>
</dbReference>
<dbReference type="SUPFAM" id="SSF52540">
    <property type="entry name" value="P-loop containing nucleoside triphosphate hydrolases"/>
    <property type="match status" value="2"/>
</dbReference>
<dbReference type="InterPro" id="IPR006073">
    <property type="entry name" value="GTP-bd"/>
</dbReference>
<protein>
    <recommendedName>
        <fullName evidence="1">G domain-containing protein</fullName>
    </recommendedName>
</protein>
<sequence>MKMSFIFVCKLNCYLKEFLRDIRFREEKMPPKNKVPEPERKPLIGRVGTNLRVGIVGVPNVGKSTFFNVLTKSSAAAENFPFCTIDPNENKLDEIDFNGLEDYKSDPLVICYKKFISRISSDPTGLNDVDPAKEQAKAKFDLDDWYPYCNSYYPHSERVDAFARTDHLLSSKVPPSVSSKSNSSIEQPNQRKFFYSTRDCQIEYLQSKPLSFLILGKPSIGEEELGKQLAEYWHCVYIDPETLIREEIESETRAGQCIEFNLRCGRAIGIDVILRLVEKRIKTESVAHRGFVMCGLPVIANDLYEEDPVSAESAVFTVHEIFEELLESAYDILMPPPAIPAPSRVRSSEEISLSVKTSKLEWDEEQQEQKEVDVVEINIIHQPSATVVPDDVVPLDLGDSKKSVCEPPQIGTNYEEQLNFIMDLINGPLMIIYMVCENQDVVNKRNDYRYDIYSETLIDIQREKAEKNLLSFFTQKHRLGLGVTNTPVELFEDIPRLLKDSSELIHLVRLPRDFPAHVQVQLEHFNDIAAKLLEAKILEHDPEHFLKVDGRTSISRMFTSVKWKLRVFNAQRVLIPEKILEANAIDIEGEGDNFTQQKKANYEDLDECFKIFSKKKIVNPMYKWLLGDWGTLCPVAMTEGSYINGDPNYAVNFMNTIFFCPVRMLSSNSKGIRDLSCYLLILDLTEKYSSLVPDVPGKPPYQIA</sequence>
<dbReference type="PANTHER" id="PTHR23305">
    <property type="entry name" value="OBG GTPASE FAMILY"/>
    <property type="match status" value="1"/>
</dbReference>
<dbReference type="Gene3D" id="3.40.50.300">
    <property type="entry name" value="P-loop containing nucleotide triphosphate hydrolases"/>
    <property type="match status" value="2"/>
</dbReference>
<dbReference type="InterPro" id="IPR027417">
    <property type="entry name" value="P-loop_NTPase"/>
</dbReference>
<name>A0AAW1VB93_9CUCU</name>
<feature type="domain" description="G" evidence="1">
    <location>
        <begin position="52"/>
        <end position="93"/>
    </location>
</feature>
<dbReference type="EMBL" id="JARQZJ010000123">
    <property type="protein sequence ID" value="KAK9889593.1"/>
    <property type="molecule type" value="Genomic_DNA"/>
</dbReference>
<dbReference type="GO" id="GO:0005737">
    <property type="term" value="C:cytoplasm"/>
    <property type="evidence" value="ECO:0007669"/>
    <property type="project" value="TreeGrafter"/>
</dbReference>
<comment type="caution">
    <text evidence="2">The sequence shown here is derived from an EMBL/GenBank/DDBJ whole genome shotgun (WGS) entry which is preliminary data.</text>
</comment>
<keyword evidence="3" id="KW-1185">Reference proteome</keyword>
<reference evidence="2 3" key="1">
    <citation type="submission" date="2023-03" db="EMBL/GenBank/DDBJ databases">
        <title>Genome insight into feeding habits of ladybird beetles.</title>
        <authorList>
            <person name="Li H.-S."/>
            <person name="Huang Y.-H."/>
            <person name="Pang H."/>
        </authorList>
    </citation>
    <scope>NUCLEOTIDE SEQUENCE [LARGE SCALE GENOMIC DNA]</scope>
    <source>
        <strain evidence="2">SYSU_2023b</strain>
        <tissue evidence="2">Whole body</tissue>
    </source>
</reference>
<dbReference type="Pfam" id="PF01926">
    <property type="entry name" value="MMR_HSR1"/>
    <property type="match status" value="1"/>
</dbReference>